<organism evidence="2 3">
    <name type="scientific">Mycena albidolilacea</name>
    <dbReference type="NCBI Taxonomy" id="1033008"/>
    <lineage>
        <taxon>Eukaryota</taxon>
        <taxon>Fungi</taxon>
        <taxon>Dikarya</taxon>
        <taxon>Basidiomycota</taxon>
        <taxon>Agaricomycotina</taxon>
        <taxon>Agaricomycetes</taxon>
        <taxon>Agaricomycetidae</taxon>
        <taxon>Agaricales</taxon>
        <taxon>Marasmiineae</taxon>
        <taxon>Mycenaceae</taxon>
        <taxon>Mycena</taxon>
    </lineage>
</organism>
<name>A0AAD7A981_9AGAR</name>
<accession>A0AAD7A981</accession>
<feature type="region of interest" description="Disordered" evidence="1">
    <location>
        <begin position="257"/>
        <end position="289"/>
    </location>
</feature>
<gene>
    <name evidence="2" type="ORF">DFH08DRAFT_1078143</name>
</gene>
<proteinExistence type="predicted"/>
<evidence type="ECO:0000313" key="3">
    <source>
        <dbReference type="Proteomes" id="UP001218218"/>
    </source>
</evidence>
<dbReference type="EMBL" id="JARIHO010000012">
    <property type="protein sequence ID" value="KAJ7352465.1"/>
    <property type="molecule type" value="Genomic_DNA"/>
</dbReference>
<reference evidence="2" key="1">
    <citation type="submission" date="2023-03" db="EMBL/GenBank/DDBJ databases">
        <title>Massive genome expansion in bonnet fungi (Mycena s.s.) driven by repeated elements and novel gene families across ecological guilds.</title>
        <authorList>
            <consortium name="Lawrence Berkeley National Laboratory"/>
            <person name="Harder C.B."/>
            <person name="Miyauchi S."/>
            <person name="Viragh M."/>
            <person name="Kuo A."/>
            <person name="Thoen E."/>
            <person name="Andreopoulos B."/>
            <person name="Lu D."/>
            <person name="Skrede I."/>
            <person name="Drula E."/>
            <person name="Henrissat B."/>
            <person name="Morin E."/>
            <person name="Kohler A."/>
            <person name="Barry K."/>
            <person name="LaButti K."/>
            <person name="Morin E."/>
            <person name="Salamov A."/>
            <person name="Lipzen A."/>
            <person name="Mereny Z."/>
            <person name="Hegedus B."/>
            <person name="Baldrian P."/>
            <person name="Stursova M."/>
            <person name="Weitz H."/>
            <person name="Taylor A."/>
            <person name="Grigoriev I.V."/>
            <person name="Nagy L.G."/>
            <person name="Martin F."/>
            <person name="Kauserud H."/>
        </authorList>
    </citation>
    <scope>NUCLEOTIDE SEQUENCE</scope>
    <source>
        <strain evidence="2">CBHHK002</strain>
    </source>
</reference>
<keyword evidence="3" id="KW-1185">Reference proteome</keyword>
<dbReference type="Proteomes" id="UP001218218">
    <property type="component" value="Unassembled WGS sequence"/>
</dbReference>
<evidence type="ECO:0000313" key="2">
    <source>
        <dbReference type="EMBL" id="KAJ7352465.1"/>
    </source>
</evidence>
<dbReference type="AlphaFoldDB" id="A0AAD7A981"/>
<comment type="caution">
    <text evidence="2">The sequence shown here is derived from an EMBL/GenBank/DDBJ whole genome shotgun (WGS) entry which is preliminary data.</text>
</comment>
<protein>
    <submittedName>
        <fullName evidence="2">Uncharacterized protein</fullName>
    </submittedName>
</protein>
<evidence type="ECO:0000256" key="1">
    <source>
        <dbReference type="SAM" id="MobiDB-lite"/>
    </source>
</evidence>
<sequence>MSASTTISKPAPCSVCIEKAIRKTIESSTPALRKYIQAHGITEQVLQASDEALESFYHTGELALQHCFLQRLYTSPRVERPCGYYKTIKTGVLSVTSLALLVTNSDLHLRDLSDCIAAEVIFILFGILSRHLDGREIQHSFNALFDPIVRSADAAYVAYIDRKSAGESTPQKPRKVEPRRFVKVRDIFQTGDSSSTVGALAPQESPAIPIFAAARALTRFSRDVKSELDVFLAMAPADLAFSSVFWSGADPIHHPPTCYERAGAPSPPPPPRRRLLPRHTPVASLTSVPRRRKAYPPTYSALLASASASLSPPPSFSLGRRNRTLIINPPHQY</sequence>